<gene>
    <name evidence="2" type="ORF">C7I85_27960</name>
</gene>
<protein>
    <recommendedName>
        <fullName evidence="4">Mobilization protein</fullName>
    </recommendedName>
</protein>
<organism evidence="2 3">
    <name type="scientific">Pseudaminobacter soli</name>
    <name type="common">ex Li et al. 2025</name>
    <dbReference type="NCBI Taxonomy" id="1295366"/>
    <lineage>
        <taxon>Bacteria</taxon>
        <taxon>Pseudomonadati</taxon>
        <taxon>Pseudomonadota</taxon>
        <taxon>Alphaproteobacteria</taxon>
        <taxon>Hyphomicrobiales</taxon>
        <taxon>Phyllobacteriaceae</taxon>
        <taxon>Pseudaminobacter</taxon>
    </lineage>
</organism>
<reference evidence="2 3" key="1">
    <citation type="submission" date="2018-03" db="EMBL/GenBank/DDBJ databases">
        <title>The draft genome of Mesorhizobium soli JCM 19897.</title>
        <authorList>
            <person name="Li L."/>
            <person name="Liu L."/>
            <person name="Liang L."/>
            <person name="Wang T."/>
            <person name="Zhang X."/>
        </authorList>
    </citation>
    <scope>NUCLEOTIDE SEQUENCE [LARGE SCALE GENOMIC DNA]</scope>
    <source>
        <strain evidence="2 3">JCM 19897</strain>
    </source>
</reference>
<dbReference type="AlphaFoldDB" id="A0A2P7RTX1"/>
<sequence length="110" mass="12851">MSDATLLRLEAKFNANSDREEQAGDRIEELEAKFDRLRKRIRKTDQKLDRRTREGSLLFDKIMKTRATTLAGLLVKVRVRERWNTDDEKTEITILKSLVADLKAMGEERS</sequence>
<evidence type="ECO:0000313" key="3">
    <source>
        <dbReference type="Proteomes" id="UP000240653"/>
    </source>
</evidence>
<dbReference type="Proteomes" id="UP000240653">
    <property type="component" value="Unassembled WGS sequence"/>
</dbReference>
<feature type="coiled-coil region" evidence="1">
    <location>
        <begin position="20"/>
        <end position="54"/>
    </location>
</feature>
<proteinExistence type="predicted"/>
<keyword evidence="1" id="KW-0175">Coiled coil</keyword>
<name>A0A2P7RTX1_9HYPH</name>
<accession>A0A2P7RTX1</accession>
<evidence type="ECO:0008006" key="4">
    <source>
        <dbReference type="Google" id="ProtNLM"/>
    </source>
</evidence>
<dbReference type="RefSeq" id="WP_106727280.1">
    <property type="nucleotide sequence ID" value="NZ_PXYL01000029.1"/>
</dbReference>
<keyword evidence="3" id="KW-1185">Reference proteome</keyword>
<dbReference type="OrthoDB" id="8103699at2"/>
<dbReference type="EMBL" id="PXYL01000029">
    <property type="protein sequence ID" value="PSJ53661.1"/>
    <property type="molecule type" value="Genomic_DNA"/>
</dbReference>
<evidence type="ECO:0000313" key="2">
    <source>
        <dbReference type="EMBL" id="PSJ53661.1"/>
    </source>
</evidence>
<comment type="caution">
    <text evidence="2">The sequence shown here is derived from an EMBL/GenBank/DDBJ whole genome shotgun (WGS) entry which is preliminary data.</text>
</comment>
<evidence type="ECO:0000256" key="1">
    <source>
        <dbReference type="SAM" id="Coils"/>
    </source>
</evidence>